<dbReference type="Gene3D" id="2.30.30.1020">
    <property type="entry name" value="CCR4-NOT complex subunit 2/3/5, C-terminal domain"/>
    <property type="match status" value="1"/>
</dbReference>
<dbReference type="InterPro" id="IPR038635">
    <property type="entry name" value="CCR4-NOT_su2/3/5_C_sf"/>
</dbReference>
<dbReference type="EMBL" id="REGN01001511">
    <property type="protein sequence ID" value="RNA34246.1"/>
    <property type="molecule type" value="Genomic_DNA"/>
</dbReference>
<evidence type="ECO:0000256" key="3">
    <source>
        <dbReference type="ARBA" id="ARBA00023163"/>
    </source>
</evidence>
<comment type="similarity">
    <text evidence="1">Belongs to the CNOT2/3/5 family.</text>
</comment>
<evidence type="ECO:0000256" key="2">
    <source>
        <dbReference type="ARBA" id="ARBA00023015"/>
    </source>
</evidence>
<dbReference type="OrthoDB" id="25391at2759"/>
<keyword evidence="6" id="KW-1185">Reference proteome</keyword>
<evidence type="ECO:0000256" key="4">
    <source>
        <dbReference type="SAM" id="MobiDB-lite"/>
    </source>
</evidence>
<protein>
    <submittedName>
        <fullName evidence="5">CCR4-NOT transcription complex subunit 2 isoform X4</fullName>
    </submittedName>
</protein>
<keyword evidence="3" id="KW-0804">Transcription</keyword>
<evidence type="ECO:0000256" key="1">
    <source>
        <dbReference type="ARBA" id="ARBA00007682"/>
    </source>
</evidence>
<feature type="non-terminal residue" evidence="5">
    <location>
        <position position="335"/>
    </location>
</feature>
<dbReference type="STRING" id="10195.A0A3M7SEQ8"/>
<keyword evidence="2" id="KW-0805">Transcription regulation</keyword>
<proteinExistence type="inferred from homology"/>
<reference evidence="5 6" key="1">
    <citation type="journal article" date="2018" name="Sci. Rep.">
        <title>Genomic signatures of local adaptation to the degree of environmental predictability in rotifers.</title>
        <authorList>
            <person name="Franch-Gras L."/>
            <person name="Hahn C."/>
            <person name="Garcia-Roger E.M."/>
            <person name="Carmona M.J."/>
            <person name="Serra M."/>
            <person name="Gomez A."/>
        </authorList>
    </citation>
    <scope>NUCLEOTIDE SEQUENCE [LARGE SCALE GENOMIC DNA]</scope>
    <source>
        <strain evidence="5">HYR1</strain>
    </source>
</reference>
<feature type="region of interest" description="Disordered" evidence="4">
    <location>
        <begin position="1"/>
        <end position="33"/>
    </location>
</feature>
<dbReference type="PANTHER" id="PTHR23326">
    <property type="entry name" value="CCR4 NOT-RELATED"/>
    <property type="match status" value="1"/>
</dbReference>
<accession>A0A3M7SEQ8</accession>
<dbReference type="GO" id="GO:0030015">
    <property type="term" value="C:CCR4-NOT core complex"/>
    <property type="evidence" value="ECO:0007669"/>
    <property type="project" value="InterPro"/>
</dbReference>
<gene>
    <name evidence="5" type="ORF">BpHYR1_008801</name>
</gene>
<name>A0A3M7SEQ8_BRAPC</name>
<evidence type="ECO:0000313" key="6">
    <source>
        <dbReference type="Proteomes" id="UP000276133"/>
    </source>
</evidence>
<sequence length="335" mass="36777">MNSNLLNSAISRPQPAMNPQLMSSDPSFPALDPTDFRVLHRTSHSPFQLQQQQLQQLHQQLRNNGFAGGPTSAPILNSATMQNPILHFANSVSSSSNNLTNNPNAANMLMMMNNANSNSNNNLAQLSSNYLLHQSNSNQVGSVKMWSNFNPNKDLRIKSQHPDNSHQEFQIQQEDFPALPRPQSVQNKSDSQTNLSTNTELKSSNTNLEDTNLISPNGLVNSSSGTNVSTKALNVNQNVTNTSQNVQNSQQPGKKGIIILPDGRIKNVPPNMLLDQFGIVGLLAYLRSADREKDIYTLALGTDLTALGLNLNSNENLYHSFLSPFSDASCRLQDI</sequence>
<dbReference type="InterPro" id="IPR040168">
    <property type="entry name" value="Not2/3/5"/>
</dbReference>
<feature type="region of interest" description="Disordered" evidence="4">
    <location>
        <begin position="180"/>
        <end position="223"/>
    </location>
</feature>
<evidence type="ECO:0000313" key="5">
    <source>
        <dbReference type="EMBL" id="RNA34246.1"/>
    </source>
</evidence>
<organism evidence="5 6">
    <name type="scientific">Brachionus plicatilis</name>
    <name type="common">Marine rotifer</name>
    <name type="synonym">Brachionus muelleri</name>
    <dbReference type="NCBI Taxonomy" id="10195"/>
    <lineage>
        <taxon>Eukaryota</taxon>
        <taxon>Metazoa</taxon>
        <taxon>Spiralia</taxon>
        <taxon>Gnathifera</taxon>
        <taxon>Rotifera</taxon>
        <taxon>Eurotatoria</taxon>
        <taxon>Monogononta</taxon>
        <taxon>Pseudotrocha</taxon>
        <taxon>Ploima</taxon>
        <taxon>Brachionidae</taxon>
        <taxon>Brachionus</taxon>
    </lineage>
</organism>
<feature type="compositionally biased region" description="Polar residues" evidence="4">
    <location>
        <begin position="183"/>
        <end position="223"/>
    </location>
</feature>
<comment type="caution">
    <text evidence="5">The sequence shown here is derived from an EMBL/GenBank/DDBJ whole genome shotgun (WGS) entry which is preliminary data.</text>
</comment>
<dbReference type="AlphaFoldDB" id="A0A3M7SEQ8"/>
<dbReference type="Proteomes" id="UP000276133">
    <property type="component" value="Unassembled WGS sequence"/>
</dbReference>
<feature type="compositionally biased region" description="Polar residues" evidence="4">
    <location>
        <begin position="1"/>
        <end position="11"/>
    </location>
</feature>